<dbReference type="AlphaFoldDB" id="X6NS12"/>
<proteinExistence type="predicted"/>
<reference evidence="1 2" key="1">
    <citation type="journal article" date="2013" name="Curr. Biol.">
        <title>The Genome of the Foraminiferan Reticulomyxa filosa.</title>
        <authorList>
            <person name="Glockner G."/>
            <person name="Hulsmann N."/>
            <person name="Schleicher M."/>
            <person name="Noegel A.A."/>
            <person name="Eichinger L."/>
            <person name="Gallinger C."/>
            <person name="Pawlowski J."/>
            <person name="Sierra R."/>
            <person name="Euteneuer U."/>
            <person name="Pillet L."/>
            <person name="Moustafa A."/>
            <person name="Platzer M."/>
            <person name="Groth M."/>
            <person name="Szafranski K."/>
            <person name="Schliwa M."/>
        </authorList>
    </citation>
    <scope>NUCLEOTIDE SEQUENCE [LARGE SCALE GENOMIC DNA]</scope>
</reference>
<organism evidence="1 2">
    <name type="scientific">Reticulomyxa filosa</name>
    <dbReference type="NCBI Taxonomy" id="46433"/>
    <lineage>
        <taxon>Eukaryota</taxon>
        <taxon>Sar</taxon>
        <taxon>Rhizaria</taxon>
        <taxon>Retaria</taxon>
        <taxon>Foraminifera</taxon>
        <taxon>Monothalamids</taxon>
        <taxon>Reticulomyxidae</taxon>
        <taxon>Reticulomyxa</taxon>
    </lineage>
</organism>
<gene>
    <name evidence="1" type="ORF">RFI_08330</name>
</gene>
<protein>
    <submittedName>
        <fullName evidence="1">Uncharacterized protein</fullName>
    </submittedName>
</protein>
<evidence type="ECO:0000313" key="1">
    <source>
        <dbReference type="EMBL" id="ETO28796.1"/>
    </source>
</evidence>
<feature type="non-terminal residue" evidence="1">
    <location>
        <position position="1"/>
    </location>
</feature>
<name>X6NS12_RETFI</name>
<keyword evidence="2" id="KW-1185">Reference proteome</keyword>
<accession>X6NS12</accession>
<dbReference type="EMBL" id="ASPP01006456">
    <property type="protein sequence ID" value="ETO28796.1"/>
    <property type="molecule type" value="Genomic_DNA"/>
</dbReference>
<sequence length="161" mass="19454">KQNNGKCPIQQHEHYEFSKNLLVICPRQYDLKKKQSKEGTILKEKEEHENQCNYKGKIKKMKDHSDKSCQLISTQQIIALVKELQLQLQTEKLKTVLLFLCFYNIHFFVRKGKITQKYIKRDAFENLMYTILFKYLFDFNSLMLELLKHNRKKLMLYNMNL</sequence>
<evidence type="ECO:0000313" key="2">
    <source>
        <dbReference type="Proteomes" id="UP000023152"/>
    </source>
</evidence>
<dbReference type="OrthoDB" id="10051587at2759"/>
<dbReference type="Proteomes" id="UP000023152">
    <property type="component" value="Unassembled WGS sequence"/>
</dbReference>
<comment type="caution">
    <text evidence="1">The sequence shown here is derived from an EMBL/GenBank/DDBJ whole genome shotgun (WGS) entry which is preliminary data.</text>
</comment>